<comment type="caution">
    <text evidence="2">The sequence shown here is derived from an EMBL/GenBank/DDBJ whole genome shotgun (WGS) entry which is preliminary data.</text>
</comment>
<reference evidence="2 3" key="1">
    <citation type="submission" date="2016-12" db="EMBL/GenBank/DDBJ databases">
        <title>The genomes of Aspergillus section Nigri reveals drivers in fungal speciation.</title>
        <authorList>
            <consortium name="DOE Joint Genome Institute"/>
            <person name="Vesth T.C."/>
            <person name="Nybo J."/>
            <person name="Theobald S."/>
            <person name="Brandl J."/>
            <person name="Frisvad J.C."/>
            <person name="Nielsen K.F."/>
            <person name="Lyhne E.K."/>
            <person name="Kogle M.E."/>
            <person name="Kuo A."/>
            <person name="Riley R."/>
            <person name="Clum A."/>
            <person name="Nolan M."/>
            <person name="Lipzen A."/>
            <person name="Salamov A."/>
            <person name="Henrissat B."/>
            <person name="Wiebenga A."/>
            <person name="De Vries R.P."/>
            <person name="Grigoriev I.V."/>
            <person name="Mortensen U.H."/>
            <person name="Andersen M.R."/>
            <person name="Baker S.E."/>
        </authorList>
    </citation>
    <scope>NUCLEOTIDE SEQUENCE [LARGE SCALE GENOMIC DNA]</scope>
    <source>
        <strain evidence="2 3">IBT 23096</strain>
    </source>
</reference>
<dbReference type="EMBL" id="MSFO01000008">
    <property type="protein sequence ID" value="PLB44680.1"/>
    <property type="molecule type" value="Genomic_DNA"/>
</dbReference>
<evidence type="ECO:0000256" key="1">
    <source>
        <dbReference type="SAM" id="MobiDB-lite"/>
    </source>
</evidence>
<evidence type="ECO:0000313" key="2">
    <source>
        <dbReference type="EMBL" id="PLB44680.1"/>
    </source>
</evidence>
<dbReference type="GeneID" id="36558770"/>
<dbReference type="Proteomes" id="UP000234275">
    <property type="component" value="Unassembled WGS sequence"/>
</dbReference>
<feature type="region of interest" description="Disordered" evidence="1">
    <location>
        <begin position="243"/>
        <end position="297"/>
    </location>
</feature>
<dbReference type="STRING" id="1392250.A0A2I2FVM0"/>
<dbReference type="VEuPathDB" id="FungiDB:P170DRAFT_449793"/>
<protein>
    <submittedName>
        <fullName evidence="2">Uncharacterized protein</fullName>
    </submittedName>
</protein>
<gene>
    <name evidence="2" type="ORF">P170DRAFT_449793</name>
</gene>
<feature type="compositionally biased region" description="Polar residues" evidence="1">
    <location>
        <begin position="278"/>
        <end position="297"/>
    </location>
</feature>
<dbReference type="RefSeq" id="XP_024699982.1">
    <property type="nucleotide sequence ID" value="XM_024851071.1"/>
</dbReference>
<feature type="compositionally biased region" description="Polar residues" evidence="1">
    <location>
        <begin position="246"/>
        <end position="257"/>
    </location>
</feature>
<keyword evidence="3" id="KW-1185">Reference proteome</keyword>
<evidence type="ECO:0000313" key="3">
    <source>
        <dbReference type="Proteomes" id="UP000234275"/>
    </source>
</evidence>
<sequence>MFRLRRVFPFSRVVSRPSPPLPQGSLFKVRHVKLQRPWIRTLFKRCFIYGVAFHLWSSFVLLQFDEDDETQELLVEGANRGQERRDTDANADTQESSDSDEMFVPLGWPQIREGELYAASDPEWQEFVKLSRDREKLQALRDELASIALTDASRSHLLSRILGGPLTVTRTWLVHQFPSRAPPTYSRSGLNITDDGVSWTSKPMSAEDGDRLLRCARPLHVTLAIKDAFMVILKRQTARLRMAGSGQEQLQETTDSPSQKKEFSRDIKSLDGLDRIPQSRSPPSHVSREGASQENTESSLYSSILRATLQMLPLPKFEPDSDLFAASLAFQSRLRDCKARERHTPRRGVFYFSGPVGLRGPKGFCRVEVQGEYDTVAASWSSVTMQFKDLGLFKQKARGRS</sequence>
<feature type="compositionally biased region" description="Basic and acidic residues" evidence="1">
    <location>
        <begin position="258"/>
        <end position="274"/>
    </location>
</feature>
<name>A0A2I2FVM0_9EURO</name>
<feature type="region of interest" description="Disordered" evidence="1">
    <location>
        <begin position="76"/>
        <end position="100"/>
    </location>
</feature>
<dbReference type="OrthoDB" id="8062037at2759"/>
<organism evidence="2 3">
    <name type="scientific">Aspergillus steynii IBT 23096</name>
    <dbReference type="NCBI Taxonomy" id="1392250"/>
    <lineage>
        <taxon>Eukaryota</taxon>
        <taxon>Fungi</taxon>
        <taxon>Dikarya</taxon>
        <taxon>Ascomycota</taxon>
        <taxon>Pezizomycotina</taxon>
        <taxon>Eurotiomycetes</taxon>
        <taxon>Eurotiomycetidae</taxon>
        <taxon>Eurotiales</taxon>
        <taxon>Aspergillaceae</taxon>
        <taxon>Aspergillus</taxon>
        <taxon>Aspergillus subgen. Circumdati</taxon>
    </lineage>
</organism>
<proteinExistence type="predicted"/>
<accession>A0A2I2FVM0</accession>
<dbReference type="AlphaFoldDB" id="A0A2I2FVM0"/>